<evidence type="ECO:0000313" key="5">
    <source>
        <dbReference type="EMBL" id="CAJ58867.1"/>
    </source>
</evidence>
<dbReference type="FunFam" id="3.30.300.30:FF:000008">
    <property type="entry name" value="2,3-dihydroxybenzoate-AMP ligase"/>
    <property type="match status" value="1"/>
</dbReference>
<name>Q0RU77_FRAAA</name>
<evidence type="ECO:0000256" key="2">
    <source>
        <dbReference type="ARBA" id="ARBA00022598"/>
    </source>
</evidence>
<feature type="domain" description="AMP-dependent synthetase/ligase" evidence="3">
    <location>
        <begin position="43"/>
        <end position="424"/>
    </location>
</feature>
<keyword evidence="5" id="KW-0413">Isomerase</keyword>
<dbReference type="Proteomes" id="UP000000657">
    <property type="component" value="Chromosome"/>
</dbReference>
<dbReference type="GO" id="GO:0031956">
    <property type="term" value="F:medium-chain fatty acid-CoA ligase activity"/>
    <property type="evidence" value="ECO:0007669"/>
    <property type="project" value="TreeGrafter"/>
</dbReference>
<dbReference type="Pfam" id="PF13193">
    <property type="entry name" value="AMP-binding_C"/>
    <property type="match status" value="1"/>
</dbReference>
<dbReference type="RefSeq" id="WP_011601448.1">
    <property type="nucleotide sequence ID" value="NC_008278.1"/>
</dbReference>
<dbReference type="AlphaFoldDB" id="Q0RU77"/>
<comment type="similarity">
    <text evidence="1">Belongs to the ATP-dependent AMP-binding enzyme family.</text>
</comment>
<dbReference type="Pfam" id="PF00501">
    <property type="entry name" value="AMP-binding"/>
    <property type="match status" value="1"/>
</dbReference>
<feature type="domain" description="AMP-binding enzyme C-terminal" evidence="4">
    <location>
        <begin position="475"/>
        <end position="552"/>
    </location>
</feature>
<evidence type="ECO:0000256" key="1">
    <source>
        <dbReference type="ARBA" id="ARBA00006432"/>
    </source>
</evidence>
<gene>
    <name evidence="5" type="primary">dhbE</name>
    <name evidence="5" type="ordered locus">FRAAL0189</name>
</gene>
<dbReference type="GO" id="GO:0047462">
    <property type="term" value="F:phenylalanine racemase (ATP-hydrolyzing) activity"/>
    <property type="evidence" value="ECO:0007669"/>
    <property type="project" value="UniProtKB-EC"/>
</dbReference>
<evidence type="ECO:0000313" key="6">
    <source>
        <dbReference type="Proteomes" id="UP000000657"/>
    </source>
</evidence>
<dbReference type="InterPro" id="IPR025110">
    <property type="entry name" value="AMP-bd_C"/>
</dbReference>
<keyword evidence="6" id="KW-1185">Reference proteome</keyword>
<dbReference type="PROSITE" id="PS00455">
    <property type="entry name" value="AMP_BINDING"/>
    <property type="match status" value="1"/>
</dbReference>
<keyword evidence="2 5" id="KW-0436">Ligase</keyword>
<dbReference type="EC" id="5.1.1.11" evidence="5"/>
<sequence>MKRKQLKGTRLAAGMRLFDPAEVQLFRAEGQWRHRTFLDDFLDHADSTPDKAAVVSYAKGRLLPETVTYGQLRAYVDRFAAALLDIGTGPGKVVSIQVANGWEGPALALATMRVGAVPNPIPIIYREHEVRHMLEEAGSAVYVAPQHFRGYDFAEMGARLHREIASLEHVYFINADDAVSSELHFARHFIEPRRELDPALGATLDSLRPGADDLAMLVFTSGTTGKPKAALHTFNTAWSGYRNVIVNALDLKSDDIAFMASTLGHLTGFIHGMLVPLSLGQKVVYQDQWDVDQMLDLLETEGLTWTLSATTFALDMVDAQKHRPRPLASKLRAFACGGASIPPGVAVDMDQIFSTSLVPLWGCSETGIASIHHLGAALDVLDASDGYPVPWQETRVVDDDLAPVPAGTIGNLQVRGPGVFAGYFGREDLTLDAFTADGWYDTGDLGKVLPDGAIRIAGRSKDIIIRGGQNISAVEIESALYKHPEVQEVAVVAYPDERLGERVCAMVVPRPSGSSLTLENVARFLDAAGMAKPFWPQRLVLVDQLPRTPSGKVQKFVLRRELADVLREEQA</sequence>
<dbReference type="PANTHER" id="PTHR43201:SF5">
    <property type="entry name" value="MEDIUM-CHAIN ACYL-COA LIGASE ACSF2, MITOCHONDRIAL"/>
    <property type="match status" value="1"/>
</dbReference>
<reference evidence="5 6" key="1">
    <citation type="journal article" date="2007" name="Genome Res.">
        <title>Genome characteristics of facultatively symbiotic Frankia sp. strains reflect host range and host plant biogeography.</title>
        <authorList>
            <person name="Normand P."/>
            <person name="Lapierre P."/>
            <person name="Tisa L.S."/>
            <person name="Gogarten J.P."/>
            <person name="Alloisio N."/>
            <person name="Bagnarol E."/>
            <person name="Bassi C.A."/>
            <person name="Berry A.M."/>
            <person name="Bickhart D.M."/>
            <person name="Choisne N."/>
            <person name="Couloux A."/>
            <person name="Cournoyer B."/>
            <person name="Cruveiller S."/>
            <person name="Daubin V."/>
            <person name="Demange N."/>
            <person name="Francino M.P."/>
            <person name="Goltsman E."/>
            <person name="Huang Y."/>
            <person name="Kopp O.R."/>
            <person name="Labarre L."/>
            <person name="Lapidus A."/>
            <person name="Lavire C."/>
            <person name="Marechal J."/>
            <person name="Martinez M."/>
            <person name="Mastronunzio J.E."/>
            <person name="Mullin B.C."/>
            <person name="Niemann J."/>
            <person name="Pujic P."/>
            <person name="Rawnsley T."/>
            <person name="Rouy Z."/>
            <person name="Schenowitz C."/>
            <person name="Sellstedt A."/>
            <person name="Tavares F."/>
            <person name="Tomkins J.P."/>
            <person name="Vallenet D."/>
            <person name="Valverde C."/>
            <person name="Wall L.G."/>
            <person name="Wang Y."/>
            <person name="Medigue C."/>
            <person name="Benson D.R."/>
        </authorList>
    </citation>
    <scope>NUCLEOTIDE SEQUENCE [LARGE SCALE GENOMIC DNA]</scope>
    <source>
        <strain evidence="6">DSM 45986 / CECT 9034 / ACN14a</strain>
    </source>
</reference>
<dbReference type="EMBL" id="CT573213">
    <property type="protein sequence ID" value="CAJ58867.1"/>
    <property type="molecule type" value="Genomic_DNA"/>
</dbReference>
<accession>Q0RU77</accession>
<dbReference type="Gene3D" id="3.30.300.30">
    <property type="match status" value="1"/>
</dbReference>
<protein>
    <submittedName>
        <fullName evidence="5">2,3-dihydroxybenzoate-AMP ligase</fullName>
        <ecNumber evidence="5">5.1.1.11</ecNumber>
    </submittedName>
</protein>
<dbReference type="Gene3D" id="3.40.50.12780">
    <property type="entry name" value="N-terminal domain of ligase-like"/>
    <property type="match status" value="1"/>
</dbReference>
<dbReference type="PANTHER" id="PTHR43201">
    <property type="entry name" value="ACYL-COA SYNTHETASE"/>
    <property type="match status" value="1"/>
</dbReference>
<dbReference type="GO" id="GO:0006631">
    <property type="term" value="P:fatty acid metabolic process"/>
    <property type="evidence" value="ECO:0007669"/>
    <property type="project" value="TreeGrafter"/>
</dbReference>
<dbReference type="STRING" id="326424.FRAAL0189"/>
<dbReference type="InterPro" id="IPR020845">
    <property type="entry name" value="AMP-binding_CS"/>
</dbReference>
<evidence type="ECO:0000259" key="3">
    <source>
        <dbReference type="Pfam" id="PF00501"/>
    </source>
</evidence>
<dbReference type="eggNOG" id="COG0318">
    <property type="taxonomic scope" value="Bacteria"/>
</dbReference>
<dbReference type="SUPFAM" id="SSF56801">
    <property type="entry name" value="Acetyl-CoA synthetase-like"/>
    <property type="match status" value="1"/>
</dbReference>
<proteinExistence type="inferred from homology"/>
<dbReference type="KEGG" id="fal:FRAAL0189"/>
<dbReference type="InterPro" id="IPR000873">
    <property type="entry name" value="AMP-dep_synth/lig_dom"/>
</dbReference>
<dbReference type="InterPro" id="IPR045851">
    <property type="entry name" value="AMP-bd_C_sf"/>
</dbReference>
<organism evidence="5 6">
    <name type="scientific">Frankia alni (strain DSM 45986 / CECT 9034 / ACN14a)</name>
    <dbReference type="NCBI Taxonomy" id="326424"/>
    <lineage>
        <taxon>Bacteria</taxon>
        <taxon>Bacillati</taxon>
        <taxon>Actinomycetota</taxon>
        <taxon>Actinomycetes</taxon>
        <taxon>Frankiales</taxon>
        <taxon>Frankiaceae</taxon>
        <taxon>Frankia</taxon>
    </lineage>
</organism>
<evidence type="ECO:0000259" key="4">
    <source>
        <dbReference type="Pfam" id="PF13193"/>
    </source>
</evidence>
<dbReference type="HOGENOM" id="CLU_000022_59_7_11"/>
<dbReference type="InterPro" id="IPR042099">
    <property type="entry name" value="ANL_N_sf"/>
</dbReference>